<feature type="domain" description="Carboxymuconolactone decarboxylase-like" evidence="1">
    <location>
        <begin position="12"/>
        <end position="73"/>
    </location>
</feature>
<dbReference type="PANTHER" id="PTHR34846">
    <property type="entry name" value="4-CARBOXYMUCONOLACTONE DECARBOXYLASE FAMILY PROTEIN (AFU_ORTHOLOGUE AFUA_6G11590)"/>
    <property type="match status" value="1"/>
</dbReference>
<dbReference type="EMBL" id="DXGC01000012">
    <property type="protein sequence ID" value="HIW90322.1"/>
    <property type="molecule type" value="Genomic_DNA"/>
</dbReference>
<proteinExistence type="predicted"/>
<evidence type="ECO:0000313" key="3">
    <source>
        <dbReference type="Proteomes" id="UP000824190"/>
    </source>
</evidence>
<dbReference type="NCBIfam" id="TIGR00778">
    <property type="entry name" value="ahpD_dom"/>
    <property type="match status" value="1"/>
</dbReference>
<dbReference type="SUPFAM" id="SSF69118">
    <property type="entry name" value="AhpD-like"/>
    <property type="match status" value="1"/>
</dbReference>
<reference evidence="2" key="1">
    <citation type="journal article" date="2021" name="PeerJ">
        <title>Extensive microbial diversity within the chicken gut microbiome revealed by metagenomics and culture.</title>
        <authorList>
            <person name="Gilroy R."/>
            <person name="Ravi A."/>
            <person name="Getino M."/>
            <person name="Pursley I."/>
            <person name="Horton D.L."/>
            <person name="Alikhan N.F."/>
            <person name="Baker D."/>
            <person name="Gharbi K."/>
            <person name="Hall N."/>
            <person name="Watson M."/>
            <person name="Adriaenssens E.M."/>
            <person name="Foster-Nyarko E."/>
            <person name="Jarju S."/>
            <person name="Secka A."/>
            <person name="Antonio M."/>
            <person name="Oren A."/>
            <person name="Chaudhuri R.R."/>
            <person name="La Ragione R."/>
            <person name="Hildebrand F."/>
            <person name="Pallen M.J."/>
        </authorList>
    </citation>
    <scope>NUCLEOTIDE SEQUENCE</scope>
    <source>
        <strain evidence="2">CHK32-1732</strain>
    </source>
</reference>
<organism evidence="2 3">
    <name type="scientific">Candidatus Corynebacterium avicola</name>
    <dbReference type="NCBI Taxonomy" id="2838527"/>
    <lineage>
        <taxon>Bacteria</taxon>
        <taxon>Bacillati</taxon>
        <taxon>Actinomycetota</taxon>
        <taxon>Actinomycetes</taxon>
        <taxon>Mycobacteriales</taxon>
        <taxon>Corynebacteriaceae</taxon>
        <taxon>Corynebacterium</taxon>
    </lineage>
</organism>
<dbReference type="InterPro" id="IPR029032">
    <property type="entry name" value="AhpD-like"/>
</dbReference>
<gene>
    <name evidence="2" type="ORF">H9870_01440</name>
</gene>
<dbReference type="Proteomes" id="UP000824190">
    <property type="component" value="Unassembled WGS sequence"/>
</dbReference>
<evidence type="ECO:0000259" key="1">
    <source>
        <dbReference type="Pfam" id="PF02627"/>
    </source>
</evidence>
<name>A0A9D1RPA2_9CORY</name>
<sequence length="142" mass="16048">MAHFDFTKTHKRTYAAAGALELAARSGLTREQRLLVELRASYLNNCNFCINMHSEEAIKHGYGEQWCEAIRDWEPGNDSDTFTAEQALILEFTTMGTRLSEGYDPELQERVVSEFGEKLTGALISEIAAINTWNRISVLSEK</sequence>
<dbReference type="Gene3D" id="1.20.1290.10">
    <property type="entry name" value="AhpD-like"/>
    <property type="match status" value="1"/>
</dbReference>
<accession>A0A9D1RPA2</accession>
<dbReference type="GO" id="GO:0051920">
    <property type="term" value="F:peroxiredoxin activity"/>
    <property type="evidence" value="ECO:0007669"/>
    <property type="project" value="InterPro"/>
</dbReference>
<dbReference type="PANTHER" id="PTHR34846:SF10">
    <property type="entry name" value="CYTOPLASMIC PROTEIN"/>
    <property type="match status" value="1"/>
</dbReference>
<dbReference type="InterPro" id="IPR004675">
    <property type="entry name" value="AhpD_core"/>
</dbReference>
<dbReference type="InterPro" id="IPR003779">
    <property type="entry name" value="CMD-like"/>
</dbReference>
<protein>
    <submittedName>
        <fullName evidence="2">Carboxymuconolactone decarboxylase family protein</fullName>
    </submittedName>
</protein>
<comment type="caution">
    <text evidence="2">The sequence shown here is derived from an EMBL/GenBank/DDBJ whole genome shotgun (WGS) entry which is preliminary data.</text>
</comment>
<dbReference type="AlphaFoldDB" id="A0A9D1RPA2"/>
<reference evidence="2" key="2">
    <citation type="submission" date="2021-04" db="EMBL/GenBank/DDBJ databases">
        <authorList>
            <person name="Gilroy R."/>
        </authorList>
    </citation>
    <scope>NUCLEOTIDE SEQUENCE</scope>
    <source>
        <strain evidence="2">CHK32-1732</strain>
    </source>
</reference>
<evidence type="ECO:0000313" key="2">
    <source>
        <dbReference type="EMBL" id="HIW90322.1"/>
    </source>
</evidence>
<dbReference type="Pfam" id="PF02627">
    <property type="entry name" value="CMD"/>
    <property type="match status" value="1"/>
</dbReference>